<dbReference type="EMBL" id="FN595991">
    <property type="protein sequence ID" value="CBI30072.3"/>
    <property type="molecule type" value="Genomic_DNA"/>
</dbReference>
<keyword evidence="2" id="KW-1185">Reference proteome</keyword>
<gene>
    <name evidence="1" type="ordered locus">VIT_08s0007g05850</name>
</gene>
<organism evidence="1 2">
    <name type="scientific">Vitis vinifera</name>
    <name type="common">Grape</name>
    <dbReference type="NCBI Taxonomy" id="29760"/>
    <lineage>
        <taxon>Eukaryota</taxon>
        <taxon>Viridiplantae</taxon>
        <taxon>Streptophyta</taxon>
        <taxon>Embryophyta</taxon>
        <taxon>Tracheophyta</taxon>
        <taxon>Spermatophyta</taxon>
        <taxon>Magnoliopsida</taxon>
        <taxon>eudicotyledons</taxon>
        <taxon>Gunneridae</taxon>
        <taxon>Pentapetalae</taxon>
        <taxon>rosids</taxon>
        <taxon>Vitales</taxon>
        <taxon>Vitaceae</taxon>
        <taxon>Viteae</taxon>
        <taxon>Vitis</taxon>
    </lineage>
</organism>
<dbReference type="PaxDb" id="29760-VIT_08s0007g05850.t01"/>
<dbReference type="AlphaFoldDB" id="D7TIJ6"/>
<reference evidence="2" key="1">
    <citation type="journal article" date="2007" name="Nature">
        <title>The grapevine genome sequence suggests ancestral hexaploidization in major angiosperm phyla.</title>
        <authorList>
            <consortium name="The French-Italian Public Consortium for Grapevine Genome Characterization."/>
            <person name="Jaillon O."/>
            <person name="Aury J.-M."/>
            <person name="Noel B."/>
            <person name="Policriti A."/>
            <person name="Clepet C."/>
            <person name="Casagrande A."/>
            <person name="Choisne N."/>
            <person name="Aubourg S."/>
            <person name="Vitulo N."/>
            <person name="Jubin C."/>
            <person name="Vezzi A."/>
            <person name="Legeai F."/>
            <person name="Hugueney P."/>
            <person name="Dasilva C."/>
            <person name="Horner D."/>
            <person name="Mica E."/>
            <person name="Jublot D."/>
            <person name="Poulain J."/>
            <person name="Bruyere C."/>
            <person name="Billault A."/>
            <person name="Segurens B."/>
            <person name="Gouyvenoux M."/>
            <person name="Ugarte E."/>
            <person name="Cattonaro F."/>
            <person name="Anthouard V."/>
            <person name="Vico V."/>
            <person name="Del Fabbro C."/>
            <person name="Alaux M."/>
            <person name="Di Gaspero G."/>
            <person name="Dumas V."/>
            <person name="Felice N."/>
            <person name="Paillard S."/>
            <person name="Juman I."/>
            <person name="Moroldo M."/>
            <person name="Scalabrin S."/>
            <person name="Canaguier A."/>
            <person name="Le Clainche I."/>
            <person name="Malacrida G."/>
            <person name="Durand E."/>
            <person name="Pesole G."/>
            <person name="Laucou V."/>
            <person name="Chatelet P."/>
            <person name="Merdinoglu D."/>
            <person name="Delledonne M."/>
            <person name="Pezzotti M."/>
            <person name="Lecharny A."/>
            <person name="Scarpelli C."/>
            <person name="Artiguenave F."/>
            <person name="Pe M.E."/>
            <person name="Valle G."/>
            <person name="Morgante M."/>
            <person name="Caboche M."/>
            <person name="Adam-Blondon A.-F."/>
            <person name="Weissenbach J."/>
            <person name="Quetier F."/>
            <person name="Wincker P."/>
        </authorList>
    </citation>
    <scope>NUCLEOTIDE SEQUENCE [LARGE SCALE GENOMIC DNA]</scope>
    <source>
        <strain evidence="2">cv. Pinot noir / PN40024</strain>
    </source>
</reference>
<dbReference type="HOGENOM" id="CLU_3428844_0_0_1"/>
<name>D7TIJ6_VITVI</name>
<dbReference type="Proteomes" id="UP000009183">
    <property type="component" value="Chromosome 8"/>
</dbReference>
<accession>D7TIJ6</accession>
<evidence type="ECO:0000313" key="2">
    <source>
        <dbReference type="Proteomes" id="UP000009183"/>
    </source>
</evidence>
<sequence>MCHCVDPQSHKGLMGWCAEM</sequence>
<evidence type="ECO:0000313" key="1">
    <source>
        <dbReference type="EMBL" id="CBI30072.3"/>
    </source>
</evidence>
<proteinExistence type="predicted"/>
<protein>
    <submittedName>
        <fullName evidence="1">Uncharacterized protein</fullName>
    </submittedName>
</protein>
<dbReference type="InParanoid" id="D7TIJ6"/>